<keyword evidence="3" id="KW-0690">Ribosome biogenesis</keyword>
<keyword evidence="8" id="KW-1185">Reference proteome</keyword>
<dbReference type="GO" id="GO:0030515">
    <property type="term" value="F:snoRNA binding"/>
    <property type="evidence" value="ECO:0007669"/>
    <property type="project" value="EnsemblFungi"/>
</dbReference>
<dbReference type="PANTHER" id="PTHR12821:SF0">
    <property type="entry name" value="BYSTIN"/>
    <property type="match status" value="1"/>
</dbReference>
<feature type="region of interest" description="Disordered" evidence="6">
    <location>
        <begin position="1"/>
        <end position="126"/>
    </location>
</feature>
<protein>
    <recommendedName>
        <fullName evidence="5">Bystin</fullName>
    </recommendedName>
</protein>
<comment type="subcellular location">
    <subcellularLocation>
        <location evidence="1">Nucleus</location>
        <location evidence="1">Nucleolus</location>
    </subcellularLocation>
</comment>
<keyword evidence="4" id="KW-0539">Nucleus</keyword>
<comment type="caution">
    <text evidence="7">The sequence shown here is derived from an EMBL/GenBank/DDBJ whole genome shotgun (WGS) entry which is preliminary data.</text>
</comment>
<reference evidence="8" key="2">
    <citation type="submission" date="2013-04" db="EMBL/GenBank/DDBJ databases">
        <title>Genomic mechanisms accounting for the adaptation to parasitism in nematode-trapping fungi.</title>
        <authorList>
            <person name="Ahren D.G."/>
        </authorList>
    </citation>
    <scope>NUCLEOTIDE SEQUENCE [LARGE SCALE GENOMIC DNA]</scope>
    <source>
        <strain evidence="8">CBS 200.50</strain>
    </source>
</reference>
<dbReference type="Pfam" id="PF05291">
    <property type="entry name" value="Bystin"/>
    <property type="match status" value="1"/>
</dbReference>
<dbReference type="OrthoDB" id="2192561at2759"/>
<evidence type="ECO:0000313" key="7">
    <source>
        <dbReference type="EMBL" id="EPS38084.1"/>
    </source>
</evidence>
<dbReference type="Proteomes" id="UP000015100">
    <property type="component" value="Unassembled WGS sequence"/>
</dbReference>
<dbReference type="OMA" id="TKLPVIW"/>
<evidence type="ECO:0000313" key="8">
    <source>
        <dbReference type="Proteomes" id="UP000015100"/>
    </source>
</evidence>
<sequence length="459" mass="52247">MPKDLTKSPASRQARHNPLYEDLTAAKTATSKPARQKRKVSKDARNDEDGFVDPNLSRKILQLAREQQNELHDERHSTNTTKPAVDNFLIPQQGVGDWEDESDNDDDDDDDGRYQDEYGPDDVADEVRVNEEDEELFNKFLPSTTERPSVSLADKILEKIAQHENSMLAQGGRDSGMNVDEEERAELPPKVIEVYTKIGVLLSRYKSGKLPKPFKIIPSLRNWEEILFLTRPDEWSPHACYEATKMFASNLNAAQTQRFLNLILLDRVRDDIYENKKLNVHLYKALKKALYKPAAFNKGFLFPLCSSGTCTLREAQIIGSVLTRVSIPVLHSAAALQRLCEMDYTGPTSIFIRVLLEKKYALPYKAIDAVVFHFIRFANSDDTMPLLWHQSLLSFATRYKNDITEDQRKALFELVRKKGHPASAPLIVTELEEGRKGGREEMVPPGYGDDLMDDVMDDM</sequence>
<reference evidence="7 8" key="1">
    <citation type="journal article" date="2013" name="PLoS Genet.">
        <title>Genomic mechanisms accounting for the adaptation to parasitism in nematode-trapping fungi.</title>
        <authorList>
            <person name="Meerupati T."/>
            <person name="Andersson K.M."/>
            <person name="Friman E."/>
            <person name="Kumar D."/>
            <person name="Tunlid A."/>
            <person name="Ahren D."/>
        </authorList>
    </citation>
    <scope>NUCLEOTIDE SEQUENCE [LARGE SCALE GENOMIC DNA]</scope>
    <source>
        <strain evidence="7 8">CBS 200.50</strain>
    </source>
</reference>
<evidence type="ECO:0000256" key="1">
    <source>
        <dbReference type="ARBA" id="ARBA00004604"/>
    </source>
</evidence>
<dbReference type="EMBL" id="AQGS01000579">
    <property type="protein sequence ID" value="EPS38084.1"/>
    <property type="molecule type" value="Genomic_DNA"/>
</dbReference>
<dbReference type="PANTHER" id="PTHR12821">
    <property type="entry name" value="BYSTIN"/>
    <property type="match status" value="1"/>
</dbReference>
<evidence type="ECO:0000256" key="3">
    <source>
        <dbReference type="ARBA" id="ARBA00022517"/>
    </source>
</evidence>
<dbReference type="GO" id="GO:0016973">
    <property type="term" value="P:poly(A)+ mRNA export from nucleus"/>
    <property type="evidence" value="ECO:0007669"/>
    <property type="project" value="EnsemblFungi"/>
</dbReference>
<dbReference type="eggNOG" id="KOG3871">
    <property type="taxonomic scope" value="Eukaryota"/>
</dbReference>
<dbReference type="Gene3D" id="1.25.40.480">
    <property type="match status" value="1"/>
</dbReference>
<evidence type="ECO:0000256" key="5">
    <source>
        <dbReference type="ARBA" id="ARBA00074032"/>
    </source>
</evidence>
<proteinExistence type="inferred from homology"/>
<dbReference type="GO" id="GO:0030688">
    <property type="term" value="C:preribosome, small subunit precursor"/>
    <property type="evidence" value="ECO:0007669"/>
    <property type="project" value="EnsemblFungi"/>
</dbReference>
<dbReference type="GO" id="GO:0000447">
    <property type="term" value="P:endonucleolytic cleavage in ITS1 to separate SSU-rRNA from 5.8S rRNA and LSU-rRNA from tricistronic rRNA transcript (SSU-rRNA, 5.8S rRNA, LSU-rRNA)"/>
    <property type="evidence" value="ECO:0007669"/>
    <property type="project" value="EnsemblFungi"/>
</dbReference>
<dbReference type="GO" id="GO:0030686">
    <property type="term" value="C:90S preribosome"/>
    <property type="evidence" value="ECO:0007669"/>
    <property type="project" value="EnsemblFungi"/>
</dbReference>
<gene>
    <name evidence="7" type="ORF">H072_8186</name>
</gene>
<evidence type="ECO:0000256" key="2">
    <source>
        <dbReference type="ARBA" id="ARBA00007114"/>
    </source>
</evidence>
<comment type="similarity">
    <text evidence="2">Belongs to the bystin family.</text>
</comment>
<evidence type="ECO:0000256" key="4">
    <source>
        <dbReference type="ARBA" id="ARBA00023242"/>
    </source>
</evidence>
<organism evidence="7 8">
    <name type="scientific">Dactylellina haptotyla (strain CBS 200.50)</name>
    <name type="common">Nematode-trapping fungus</name>
    <name type="synonym">Monacrosporium haptotylum</name>
    <dbReference type="NCBI Taxonomy" id="1284197"/>
    <lineage>
        <taxon>Eukaryota</taxon>
        <taxon>Fungi</taxon>
        <taxon>Dikarya</taxon>
        <taxon>Ascomycota</taxon>
        <taxon>Pezizomycotina</taxon>
        <taxon>Orbiliomycetes</taxon>
        <taxon>Orbiliales</taxon>
        <taxon>Orbiliaceae</taxon>
        <taxon>Dactylellina</taxon>
    </lineage>
</organism>
<feature type="compositionally biased region" description="Acidic residues" evidence="6">
    <location>
        <begin position="97"/>
        <end position="111"/>
    </location>
</feature>
<dbReference type="InterPro" id="IPR007955">
    <property type="entry name" value="Bystin"/>
</dbReference>
<accession>S8A5J9</accession>
<dbReference type="GO" id="GO:0032040">
    <property type="term" value="C:small-subunit processome"/>
    <property type="evidence" value="ECO:0007669"/>
    <property type="project" value="EnsemblFungi"/>
</dbReference>
<dbReference type="STRING" id="1284197.S8A5J9"/>
<dbReference type="AlphaFoldDB" id="S8A5J9"/>
<feature type="compositionally biased region" description="Basic and acidic residues" evidence="6">
    <location>
        <begin position="67"/>
        <end position="77"/>
    </location>
</feature>
<dbReference type="HOGENOM" id="CLU_029727_0_1_1"/>
<dbReference type="GO" id="GO:0005737">
    <property type="term" value="C:cytoplasm"/>
    <property type="evidence" value="ECO:0007669"/>
    <property type="project" value="EnsemblFungi"/>
</dbReference>
<name>S8A5J9_DACHA</name>
<dbReference type="FunFam" id="1.25.40.480:FF:000001">
    <property type="entry name" value="Bystin (51.6 kD)-like"/>
    <property type="match status" value="1"/>
</dbReference>
<evidence type="ECO:0000256" key="6">
    <source>
        <dbReference type="SAM" id="MobiDB-lite"/>
    </source>
</evidence>